<dbReference type="eggNOG" id="COG2026">
    <property type="taxonomic scope" value="Bacteria"/>
</dbReference>
<dbReference type="Proteomes" id="UP000004169">
    <property type="component" value="Unassembled WGS sequence"/>
</dbReference>
<dbReference type="PANTHER" id="PTHR38813:SF1">
    <property type="entry name" value="TOXIN RELE1-RELATED"/>
    <property type="match status" value="1"/>
</dbReference>
<dbReference type="AlphaFoldDB" id="H8FVU9"/>
<protein>
    <submittedName>
        <fullName evidence="2">Plasmid stabilization system</fullName>
    </submittedName>
</protein>
<dbReference type="Gene3D" id="3.30.2310.20">
    <property type="entry name" value="RelE-like"/>
    <property type="match status" value="1"/>
</dbReference>
<keyword evidence="3" id="KW-1185">Reference proteome</keyword>
<organism evidence="2 3">
    <name type="scientific">Magnetospirillum molischianum DSM 120</name>
    <dbReference type="NCBI Taxonomy" id="1150626"/>
    <lineage>
        <taxon>Bacteria</taxon>
        <taxon>Pseudomonadati</taxon>
        <taxon>Pseudomonadota</taxon>
        <taxon>Alphaproteobacteria</taxon>
        <taxon>Rhodospirillales</taxon>
        <taxon>Rhodospirillaceae</taxon>
        <taxon>Magnetospirillum</taxon>
    </lineage>
</organism>
<gene>
    <name evidence="2" type="ORF">PHAMO_40048</name>
</gene>
<dbReference type="Pfam" id="PF05016">
    <property type="entry name" value="ParE_toxin"/>
    <property type="match status" value="1"/>
</dbReference>
<dbReference type="InterPro" id="IPR052747">
    <property type="entry name" value="TA_system_RelE_toxin"/>
</dbReference>
<dbReference type="OrthoDB" id="428094at2"/>
<evidence type="ECO:0000313" key="2">
    <source>
        <dbReference type="EMBL" id="CCG42487.1"/>
    </source>
</evidence>
<accession>H8FVU9</accession>
<dbReference type="STRING" id="1150626.PHAMO_40048"/>
<evidence type="ECO:0000256" key="1">
    <source>
        <dbReference type="ARBA" id="ARBA00022649"/>
    </source>
</evidence>
<keyword evidence="1" id="KW-1277">Toxin-antitoxin system</keyword>
<dbReference type="RefSeq" id="WP_002730182.1">
    <property type="nucleotide sequence ID" value="NZ_CAHP01000034.1"/>
</dbReference>
<reference evidence="2 3" key="1">
    <citation type="journal article" date="2012" name="J. Bacteriol.">
        <title>Draft Genome Sequence of the Purple Photosynthetic Bacterium Phaeospirillum molischianum DSM120, a Particularly Versatile Bacterium.</title>
        <authorList>
            <person name="Duquesne K."/>
            <person name="Prima V."/>
            <person name="Ji B."/>
            <person name="Rouy Z."/>
            <person name="Medigue C."/>
            <person name="Talla E."/>
            <person name="Sturgis J.N."/>
        </authorList>
    </citation>
    <scope>NUCLEOTIDE SEQUENCE [LARGE SCALE GENOMIC DNA]</scope>
    <source>
        <strain evidence="3">DSM120</strain>
    </source>
</reference>
<dbReference type="InterPro" id="IPR035093">
    <property type="entry name" value="RelE/ParE_toxin_dom_sf"/>
</dbReference>
<dbReference type="SUPFAM" id="SSF143011">
    <property type="entry name" value="RelE-like"/>
    <property type="match status" value="1"/>
</dbReference>
<dbReference type="PANTHER" id="PTHR38813">
    <property type="match status" value="1"/>
</dbReference>
<comment type="caution">
    <text evidence="2">The sequence shown here is derived from an EMBL/GenBank/DDBJ whole genome shotgun (WGS) entry which is preliminary data.</text>
</comment>
<sequence length="86" mass="9718">MRITWKKTALKTLLKIQPAKAADIREKLAAFAAAPDQPNNNLKSLEGVENGYRLRVGDWRVSFTLDEDADEIDVFEVAPRGGAYRW</sequence>
<evidence type="ECO:0000313" key="3">
    <source>
        <dbReference type="Proteomes" id="UP000004169"/>
    </source>
</evidence>
<name>H8FVU9_MAGML</name>
<dbReference type="InterPro" id="IPR007712">
    <property type="entry name" value="RelE/ParE_toxin"/>
</dbReference>
<dbReference type="EMBL" id="CAHP01000034">
    <property type="protein sequence ID" value="CCG42487.1"/>
    <property type="molecule type" value="Genomic_DNA"/>
</dbReference>
<proteinExistence type="predicted"/>